<name>A0A2D4HVX0_MICLE</name>
<reference evidence="2" key="2">
    <citation type="submission" date="2017-11" db="EMBL/GenBank/DDBJ databases">
        <title>Coralsnake Venomics: Analyses of Venom Gland Transcriptomes and Proteomes of Six Brazilian Taxa.</title>
        <authorList>
            <person name="Aird S.D."/>
            <person name="Jorge da Silva N."/>
            <person name="Qiu L."/>
            <person name="Villar-Briones A."/>
            <person name="Aparecida-Saddi V."/>
            <person name="Campos-Telles M.P."/>
            <person name="Grau M."/>
            <person name="Mikheyev A.S."/>
        </authorList>
    </citation>
    <scope>NUCLEOTIDE SEQUENCE</scope>
    <source>
        <tissue evidence="2">Venom_gland</tissue>
    </source>
</reference>
<evidence type="ECO:0000313" key="2">
    <source>
        <dbReference type="EMBL" id="LAA76097.1"/>
    </source>
</evidence>
<proteinExistence type="predicted"/>
<dbReference type="PANTHER" id="PTHR31635:SF196">
    <property type="entry name" value="REVERSE TRANSCRIPTASE DOMAIN-CONTAINING PROTEIN-RELATED"/>
    <property type="match status" value="1"/>
</dbReference>
<organism evidence="2">
    <name type="scientific">Micrurus lemniscatus lemniscatus</name>
    <dbReference type="NCBI Taxonomy" id="129467"/>
    <lineage>
        <taxon>Eukaryota</taxon>
        <taxon>Metazoa</taxon>
        <taxon>Chordata</taxon>
        <taxon>Craniata</taxon>
        <taxon>Vertebrata</taxon>
        <taxon>Euteleostomi</taxon>
        <taxon>Lepidosauria</taxon>
        <taxon>Squamata</taxon>
        <taxon>Bifurcata</taxon>
        <taxon>Unidentata</taxon>
        <taxon>Episquamata</taxon>
        <taxon>Toxicofera</taxon>
        <taxon>Serpentes</taxon>
        <taxon>Colubroidea</taxon>
        <taxon>Elapidae</taxon>
        <taxon>Elapinae</taxon>
        <taxon>Micrurus</taxon>
    </lineage>
</organism>
<feature type="domain" description="Reverse transcriptase" evidence="1">
    <location>
        <begin position="70"/>
        <end position="170"/>
    </location>
</feature>
<dbReference type="AlphaFoldDB" id="A0A2D4HVX0"/>
<dbReference type="EMBL" id="IACK01052134">
    <property type="protein sequence ID" value="LAA76097.1"/>
    <property type="molecule type" value="Transcribed_RNA"/>
</dbReference>
<dbReference type="PANTHER" id="PTHR31635">
    <property type="entry name" value="REVERSE TRANSCRIPTASE DOMAIN-CONTAINING PROTEIN-RELATED"/>
    <property type="match status" value="1"/>
</dbReference>
<dbReference type="InterPro" id="IPR000477">
    <property type="entry name" value="RT_dom"/>
</dbReference>
<protein>
    <recommendedName>
        <fullName evidence="1">Reverse transcriptase domain-containing protein</fullName>
    </recommendedName>
</protein>
<dbReference type="Pfam" id="PF00078">
    <property type="entry name" value="RVT_1"/>
    <property type="match status" value="1"/>
</dbReference>
<accession>A0A2D4HVX0</accession>
<evidence type="ECO:0000259" key="1">
    <source>
        <dbReference type="Pfam" id="PF00078"/>
    </source>
</evidence>
<sequence length="200" mass="23654">MLNVEITMTEMKEAISNKSPGPDGIPAELYKEIQTPLEQLMLDLYNKTLEQAKLPNSWTEAYITLILKENINDQQIQNYRPISLLNVDDKIFVTIIVERVKKILHEYIHSDQNGFIPQRHLRNNTISIINVLEYYEAHPDKQLALVFMDAQKAFGNLNWNFFYQSITSNELWRIFFRYDQIHIYHSNSEDNFERQTNGEI</sequence>
<reference evidence="2" key="1">
    <citation type="submission" date="2017-07" db="EMBL/GenBank/DDBJ databases">
        <authorList>
            <person name="Mikheyev A."/>
            <person name="Grau M."/>
        </authorList>
    </citation>
    <scope>NUCLEOTIDE SEQUENCE</scope>
    <source>
        <tissue evidence="2">Venom_gland</tissue>
    </source>
</reference>